<keyword evidence="8 12" id="KW-0862">Zinc</keyword>
<comment type="catalytic activity">
    <reaction evidence="10 12">
        <text>cytidine(4) in tRNA(Gly)(GCC) + S-adenosyl-L-methionine = 2'-O-methylcytidine(4) in tRNA(Gly)(GCC) + S-adenosyl-L-homocysteine + H(+)</text>
        <dbReference type="Rhea" id="RHEA:43192"/>
        <dbReference type="Rhea" id="RHEA-COMP:10399"/>
        <dbReference type="Rhea" id="RHEA-COMP:10400"/>
        <dbReference type="ChEBI" id="CHEBI:15378"/>
        <dbReference type="ChEBI" id="CHEBI:57856"/>
        <dbReference type="ChEBI" id="CHEBI:59789"/>
        <dbReference type="ChEBI" id="CHEBI:74495"/>
        <dbReference type="ChEBI" id="CHEBI:82748"/>
        <dbReference type="EC" id="2.1.1.225"/>
    </reaction>
</comment>
<feature type="domain" description="CHHC U11-48K-type" evidence="14">
    <location>
        <begin position="50"/>
        <end position="77"/>
    </location>
</feature>
<dbReference type="GO" id="GO:0008270">
    <property type="term" value="F:zinc ion binding"/>
    <property type="evidence" value="ECO:0007669"/>
    <property type="project" value="UniProtKB-KW"/>
</dbReference>
<evidence type="ECO:0000256" key="1">
    <source>
        <dbReference type="ARBA" id="ARBA00005265"/>
    </source>
</evidence>
<name>A0A9Q1C877_HOLLE</name>
<proteinExistence type="inferred from homology"/>
<comment type="catalytic activity">
    <reaction evidence="9 12">
        <text>cytidine(4) in tRNA(Pro) + S-adenosyl-L-methionine = 2'-O-methylcytidine(4) in tRNA(Pro) + S-adenosyl-L-homocysteine + H(+)</text>
        <dbReference type="Rhea" id="RHEA:32767"/>
        <dbReference type="Rhea" id="RHEA-COMP:10397"/>
        <dbReference type="Rhea" id="RHEA-COMP:10398"/>
        <dbReference type="ChEBI" id="CHEBI:15378"/>
        <dbReference type="ChEBI" id="CHEBI:57856"/>
        <dbReference type="ChEBI" id="CHEBI:59789"/>
        <dbReference type="ChEBI" id="CHEBI:74495"/>
        <dbReference type="ChEBI" id="CHEBI:82748"/>
        <dbReference type="EC" id="2.1.1.225"/>
    </reaction>
</comment>
<protein>
    <recommendedName>
        <fullName evidence="12">tRNA:m(4)X modification enzyme TRM13</fullName>
        <ecNumber evidence="12">2.1.1.225</ecNumber>
    </recommendedName>
</protein>
<keyword evidence="7 12" id="KW-0863">Zinc-finger</keyword>
<evidence type="ECO:0000256" key="6">
    <source>
        <dbReference type="ARBA" id="ARBA00022723"/>
    </source>
</evidence>
<reference evidence="15" key="1">
    <citation type="submission" date="2021-10" db="EMBL/GenBank/DDBJ databases">
        <title>Tropical sea cucumber genome reveals ecological adaptation and Cuvierian tubules defense mechanism.</title>
        <authorList>
            <person name="Chen T."/>
        </authorList>
    </citation>
    <scope>NUCLEOTIDE SEQUENCE</scope>
    <source>
        <strain evidence="15">Nanhai2018</strain>
        <tissue evidence="15">Muscle</tissue>
    </source>
</reference>
<feature type="region of interest" description="Disordered" evidence="13">
    <location>
        <begin position="346"/>
        <end position="369"/>
    </location>
</feature>
<dbReference type="EC" id="2.1.1.225" evidence="12"/>
<keyword evidence="6 12" id="KW-0479">Metal-binding</keyword>
<dbReference type="InterPro" id="IPR007871">
    <property type="entry name" value="Methyltransferase_TRM13"/>
</dbReference>
<comment type="function">
    <text evidence="12">tRNA methylase which 2'-O-methylates cytidine(4) in tRNA(Pro) and tRNA(Gly)(GCC), and adenosine(4) in tRNA(His).</text>
</comment>
<evidence type="ECO:0000256" key="11">
    <source>
        <dbReference type="ARBA" id="ARBA00049393"/>
    </source>
</evidence>
<dbReference type="Pfam" id="PF11722">
    <property type="entry name" value="zf-TRM13_CCCH"/>
    <property type="match status" value="1"/>
</dbReference>
<sequence length="435" mass="49752">MQTESSNNPDRRCAFYLQHRKRNCHLSVSKGFQYCAEHAHQNNKPVVKPRVECPYDPNHSVWVHRLKKHLKICNSRPKDKPVYYQQSVNIDSALEDYTGKTELASFSPEEIKEIIRKIKLVEEAHLLDSEESVLGHEALSIELANDVNGASARKHLDQLASILGNMEAWNLFTPDTCFVEFGAGKGRLSQWIFDVVAELPNTHFILVDKKNVRHKRDLHHKEVRQNLSMERLIIDIQDLALHRVPAIRDDRNKPIVGYCKHLCGTATDLALRCLFPKITELSNGPESPSTLKPCVKGIAMAMCCHHCCNWNSYVGKEFLKLHGFDRCEFEAIIRLSSWAVCGSRPGHGDEDRACHKETSNNDAEEGKETLTSSIGLTIHEREEVGRMCKRLLDAGRMDFLQRNNMQTKLVRYVRPDVTKENILILARREVKDSNQ</sequence>
<evidence type="ECO:0000256" key="13">
    <source>
        <dbReference type="SAM" id="MobiDB-lite"/>
    </source>
</evidence>
<evidence type="ECO:0000259" key="14">
    <source>
        <dbReference type="PROSITE" id="PS51800"/>
    </source>
</evidence>
<dbReference type="AlphaFoldDB" id="A0A9Q1C877"/>
<feature type="compositionally biased region" description="Basic and acidic residues" evidence="13">
    <location>
        <begin position="346"/>
        <end position="368"/>
    </location>
</feature>
<dbReference type="InterPro" id="IPR021721">
    <property type="entry name" value="Znf_CCCH-type_TRM13"/>
</dbReference>
<dbReference type="EMBL" id="JAIZAY010000006">
    <property type="protein sequence ID" value="KAJ8039965.1"/>
    <property type="molecule type" value="Genomic_DNA"/>
</dbReference>
<dbReference type="OrthoDB" id="258806at2759"/>
<dbReference type="PANTHER" id="PTHR12998:SF0">
    <property type="entry name" value="TRNA:M(4)X MODIFICATION ENZYME TRM13 HOMOLOG"/>
    <property type="match status" value="1"/>
</dbReference>
<dbReference type="InterPro" id="IPR039044">
    <property type="entry name" value="Trm13"/>
</dbReference>
<dbReference type="GO" id="GO:0106050">
    <property type="term" value="F:tRNA 2'-O-methyltransferase activity"/>
    <property type="evidence" value="ECO:0007669"/>
    <property type="project" value="UniProtKB-UniRule"/>
</dbReference>
<evidence type="ECO:0000256" key="4">
    <source>
        <dbReference type="ARBA" id="ARBA00022691"/>
    </source>
</evidence>
<evidence type="ECO:0000256" key="5">
    <source>
        <dbReference type="ARBA" id="ARBA00022694"/>
    </source>
</evidence>
<keyword evidence="3 12" id="KW-0808">Transferase</keyword>
<comment type="caution">
    <text evidence="15">The sequence shown here is derived from an EMBL/GenBank/DDBJ whole genome shotgun (WGS) entry which is preliminary data.</text>
</comment>
<evidence type="ECO:0000313" key="15">
    <source>
        <dbReference type="EMBL" id="KAJ8039965.1"/>
    </source>
</evidence>
<gene>
    <name evidence="15" type="ORF">HOLleu_14132</name>
</gene>
<dbReference type="Pfam" id="PF05206">
    <property type="entry name" value="TRM13"/>
    <property type="match status" value="1"/>
</dbReference>
<dbReference type="Pfam" id="PF05253">
    <property type="entry name" value="zf-U11-48K"/>
    <property type="match status" value="1"/>
</dbReference>
<keyword evidence="2 12" id="KW-0489">Methyltransferase</keyword>
<evidence type="ECO:0000256" key="8">
    <source>
        <dbReference type="ARBA" id="ARBA00022833"/>
    </source>
</evidence>
<keyword evidence="4 12" id="KW-0949">S-adenosyl-L-methionine</keyword>
<comment type="similarity">
    <text evidence="1 12">Belongs to the methyltransferase TRM13 family.</text>
</comment>
<evidence type="ECO:0000256" key="12">
    <source>
        <dbReference type="RuleBase" id="RU367103"/>
    </source>
</evidence>
<comment type="catalytic activity">
    <reaction evidence="11 12">
        <text>adenosine(4) in tRNA(His) + S-adenosyl-L-methionine = 2'-O-methyladenosine(4) in tRNA(His) + S-adenosyl-L-homocysteine + H(+)</text>
        <dbReference type="Rhea" id="RHEA:43196"/>
        <dbReference type="Rhea" id="RHEA-COMP:10401"/>
        <dbReference type="Rhea" id="RHEA-COMP:10402"/>
        <dbReference type="ChEBI" id="CHEBI:15378"/>
        <dbReference type="ChEBI" id="CHEBI:57856"/>
        <dbReference type="ChEBI" id="CHEBI:59789"/>
        <dbReference type="ChEBI" id="CHEBI:74411"/>
        <dbReference type="ChEBI" id="CHEBI:74477"/>
        <dbReference type="EC" id="2.1.1.225"/>
    </reaction>
</comment>
<dbReference type="PANTHER" id="PTHR12998">
    <property type="entry name" value="TRNA:M(4)X MODIFICATION ENZYME TRM13 HOMOLOG"/>
    <property type="match status" value="1"/>
</dbReference>
<dbReference type="GO" id="GO:0030488">
    <property type="term" value="P:tRNA methylation"/>
    <property type="evidence" value="ECO:0007669"/>
    <property type="project" value="InterPro"/>
</dbReference>
<evidence type="ECO:0000256" key="10">
    <source>
        <dbReference type="ARBA" id="ARBA00048635"/>
    </source>
</evidence>
<evidence type="ECO:0000256" key="3">
    <source>
        <dbReference type="ARBA" id="ARBA00022679"/>
    </source>
</evidence>
<dbReference type="PROSITE" id="PS51800">
    <property type="entry name" value="ZF_CHHC_U11_48K"/>
    <property type="match status" value="1"/>
</dbReference>
<organism evidence="15 16">
    <name type="scientific">Holothuria leucospilota</name>
    <name type="common">Black long sea cucumber</name>
    <name type="synonym">Mertensiothuria leucospilota</name>
    <dbReference type="NCBI Taxonomy" id="206669"/>
    <lineage>
        <taxon>Eukaryota</taxon>
        <taxon>Metazoa</taxon>
        <taxon>Echinodermata</taxon>
        <taxon>Eleutherozoa</taxon>
        <taxon>Echinozoa</taxon>
        <taxon>Holothuroidea</taxon>
        <taxon>Aspidochirotacea</taxon>
        <taxon>Aspidochirotida</taxon>
        <taxon>Holothuriidae</taxon>
        <taxon>Holothuria</taxon>
    </lineage>
</organism>
<evidence type="ECO:0000256" key="2">
    <source>
        <dbReference type="ARBA" id="ARBA00022603"/>
    </source>
</evidence>
<keyword evidence="16" id="KW-1185">Reference proteome</keyword>
<dbReference type="InterPro" id="IPR022776">
    <property type="entry name" value="TRM13/UPF0224_CHHC_Znf_dom"/>
</dbReference>
<accession>A0A9Q1C877</accession>
<dbReference type="Proteomes" id="UP001152320">
    <property type="component" value="Chromosome 6"/>
</dbReference>
<evidence type="ECO:0000256" key="7">
    <source>
        <dbReference type="ARBA" id="ARBA00022771"/>
    </source>
</evidence>
<evidence type="ECO:0000313" key="16">
    <source>
        <dbReference type="Proteomes" id="UP001152320"/>
    </source>
</evidence>
<evidence type="ECO:0000256" key="9">
    <source>
        <dbReference type="ARBA" id="ARBA00048165"/>
    </source>
</evidence>
<keyword evidence="5 12" id="KW-0819">tRNA processing</keyword>